<proteinExistence type="predicted"/>
<comment type="caution">
    <text evidence="2">The sequence shown here is derived from an EMBL/GenBank/DDBJ whole genome shotgun (WGS) entry which is preliminary data.</text>
</comment>
<feature type="chain" id="PRO_5032532398" description="FecR protein domain-containing protein" evidence="1">
    <location>
        <begin position="23"/>
        <end position="300"/>
    </location>
</feature>
<evidence type="ECO:0000256" key="1">
    <source>
        <dbReference type="SAM" id="SignalP"/>
    </source>
</evidence>
<reference evidence="2" key="1">
    <citation type="journal article" date="2020" name="mSystems">
        <title>Genome- and Community-Level Interaction Insights into Carbon Utilization and Element Cycling Functions of Hydrothermarchaeota in Hydrothermal Sediment.</title>
        <authorList>
            <person name="Zhou Z."/>
            <person name="Liu Y."/>
            <person name="Xu W."/>
            <person name="Pan J."/>
            <person name="Luo Z.H."/>
            <person name="Li M."/>
        </authorList>
    </citation>
    <scope>NUCLEOTIDE SEQUENCE [LARGE SCALE GENOMIC DNA]</scope>
    <source>
        <strain evidence="2">HyVt-458</strain>
    </source>
</reference>
<gene>
    <name evidence="2" type="ORF">ENJ12_04925</name>
</gene>
<evidence type="ECO:0000313" key="2">
    <source>
        <dbReference type="EMBL" id="HEC06169.1"/>
    </source>
</evidence>
<name>A0A831WCS7_9GAMM</name>
<sequence length="300" mass="31475">MRTKPSLLLLLILVLQVGVALAKDTQNAVLAEVKGDVLLFQGDRYLPVQAGQRVADGDRLMIMEGAEVKVVFDSGCEVVWKGAKIVDIDAKNCPTLAGLWIPCMGGAAAGTDDVAIILTQVAGSVLVKRDGQYHVGKEGEVLKDGDELKVEGKAEVNYQGACSVLYEGEKSVTVDKDSCPIAEVKKLKGAAFADEGQGFKPVAEGAKLKNGTRLEVPEKAHVEISYFNGCDEAWDGHEIVAIDAEKCPLAAAAPIGNCTPAIFGGMTEADVITFIGTGVVLGLIPGKNTPTPQPPPPISP</sequence>
<protein>
    <recommendedName>
        <fullName evidence="3">FecR protein domain-containing protein</fullName>
    </recommendedName>
</protein>
<feature type="signal peptide" evidence="1">
    <location>
        <begin position="1"/>
        <end position="22"/>
    </location>
</feature>
<dbReference type="Proteomes" id="UP000886339">
    <property type="component" value="Unassembled WGS sequence"/>
</dbReference>
<accession>A0A831WCS7</accession>
<dbReference type="AlphaFoldDB" id="A0A831WCS7"/>
<dbReference type="EMBL" id="DRLF01000178">
    <property type="protein sequence ID" value="HEC06169.1"/>
    <property type="molecule type" value="Genomic_DNA"/>
</dbReference>
<organism evidence="2">
    <name type="scientific">Thiolapillus brandeum</name>
    <dbReference type="NCBI Taxonomy" id="1076588"/>
    <lineage>
        <taxon>Bacteria</taxon>
        <taxon>Pseudomonadati</taxon>
        <taxon>Pseudomonadota</taxon>
        <taxon>Gammaproteobacteria</taxon>
        <taxon>Chromatiales</taxon>
        <taxon>Sedimenticolaceae</taxon>
        <taxon>Thiolapillus</taxon>
    </lineage>
</organism>
<keyword evidence="1" id="KW-0732">Signal</keyword>
<evidence type="ECO:0008006" key="3">
    <source>
        <dbReference type="Google" id="ProtNLM"/>
    </source>
</evidence>